<protein>
    <submittedName>
        <fullName evidence="2 3">Uncharacterized protein</fullName>
    </submittedName>
</protein>
<feature type="signal peptide" evidence="1">
    <location>
        <begin position="1"/>
        <end position="20"/>
    </location>
</feature>
<feature type="chain" id="PRO_5014580606" evidence="1">
    <location>
        <begin position="21"/>
        <end position="79"/>
    </location>
</feature>
<keyword evidence="4" id="KW-1185">Reference proteome</keyword>
<reference evidence="2" key="3">
    <citation type="submission" date="2018-07" db="EMBL/GenBank/DDBJ databases">
        <title>WGS assembly of Glycine max.</title>
        <authorList>
            <person name="Schmutz J."/>
            <person name="Cannon S."/>
            <person name="Schlueter J."/>
            <person name="Ma J."/>
            <person name="Mitros T."/>
            <person name="Nelson W."/>
            <person name="Hyten D."/>
            <person name="Song Q."/>
            <person name="Thelen J."/>
            <person name="Cheng J."/>
            <person name="Xu D."/>
            <person name="Hellsten U."/>
            <person name="May G."/>
            <person name="Yu Y."/>
            <person name="Sakurai T."/>
            <person name="Umezawa T."/>
            <person name="Bhattacharyya M."/>
            <person name="Sandhu D."/>
            <person name="Valliyodan B."/>
            <person name="Lindquist E."/>
            <person name="Peto M."/>
            <person name="Grant D."/>
            <person name="Shu S."/>
            <person name="Goodstein D."/>
            <person name="Barry K."/>
            <person name="Futrell-Griggs M."/>
            <person name="Abernathy B."/>
            <person name="Du J."/>
            <person name="Tian Z."/>
            <person name="Zhu L."/>
            <person name="Gill N."/>
            <person name="Joshi T."/>
            <person name="Libault M."/>
            <person name="Sethuraman A."/>
            <person name="Zhang X."/>
            <person name="Shinozaki K."/>
            <person name="Nguyen H."/>
            <person name="Wing R."/>
            <person name="Cregan P."/>
            <person name="Specht J."/>
            <person name="Grimwood J."/>
            <person name="Rokhsar D."/>
            <person name="Stacey G."/>
            <person name="Shoemaker R."/>
            <person name="Jackson S."/>
        </authorList>
    </citation>
    <scope>NUCLEOTIDE SEQUENCE</scope>
    <source>
        <tissue evidence="2">Callus</tissue>
    </source>
</reference>
<dbReference type="PaxDb" id="3847-GLYMA02G15855.4"/>
<keyword evidence="1" id="KW-0732">Signal</keyword>
<dbReference type="EnsemblPlants" id="KRH71308">
    <property type="protein sequence ID" value="KRH71308"/>
    <property type="gene ID" value="GLYMA_02G140300"/>
</dbReference>
<reference evidence="2 3" key="1">
    <citation type="journal article" date="2010" name="Nature">
        <title>Genome sequence of the palaeopolyploid soybean.</title>
        <authorList>
            <person name="Schmutz J."/>
            <person name="Cannon S.B."/>
            <person name="Schlueter J."/>
            <person name="Ma J."/>
            <person name="Mitros T."/>
            <person name="Nelson W."/>
            <person name="Hyten D.L."/>
            <person name="Song Q."/>
            <person name="Thelen J.J."/>
            <person name="Cheng J."/>
            <person name="Xu D."/>
            <person name="Hellsten U."/>
            <person name="May G.D."/>
            <person name="Yu Y."/>
            <person name="Sakurai T."/>
            <person name="Umezawa T."/>
            <person name="Bhattacharyya M.K."/>
            <person name="Sandhu D."/>
            <person name="Valliyodan B."/>
            <person name="Lindquist E."/>
            <person name="Peto M."/>
            <person name="Grant D."/>
            <person name="Shu S."/>
            <person name="Goodstein D."/>
            <person name="Barry K."/>
            <person name="Futrell-Griggs M."/>
            <person name="Abernathy B."/>
            <person name="Du J."/>
            <person name="Tian Z."/>
            <person name="Zhu L."/>
            <person name="Gill N."/>
            <person name="Joshi T."/>
            <person name="Libault M."/>
            <person name="Sethuraman A."/>
            <person name="Zhang X.-C."/>
            <person name="Shinozaki K."/>
            <person name="Nguyen H.T."/>
            <person name="Wing R.A."/>
            <person name="Cregan P."/>
            <person name="Specht J."/>
            <person name="Grimwood J."/>
            <person name="Rokhsar D."/>
            <person name="Stacey G."/>
            <person name="Shoemaker R.C."/>
            <person name="Jackson S.A."/>
        </authorList>
    </citation>
    <scope>NUCLEOTIDE SEQUENCE [LARGE SCALE GENOMIC DNA]</scope>
    <source>
        <strain evidence="3">cv. Williams 82</strain>
        <tissue evidence="2">Callus</tissue>
    </source>
</reference>
<evidence type="ECO:0000313" key="4">
    <source>
        <dbReference type="Proteomes" id="UP000008827"/>
    </source>
</evidence>
<name>K7K8A8_SOYBN</name>
<dbReference type="Gramene" id="KRH71308">
    <property type="protein sequence ID" value="KRH71308"/>
    <property type="gene ID" value="GLYMA_02G140300"/>
</dbReference>
<evidence type="ECO:0000256" key="1">
    <source>
        <dbReference type="SAM" id="SignalP"/>
    </source>
</evidence>
<dbReference type="EMBL" id="CM000835">
    <property type="protein sequence ID" value="KRH71308.1"/>
    <property type="molecule type" value="Genomic_DNA"/>
</dbReference>
<dbReference type="InParanoid" id="K7K8A8"/>
<organism evidence="2">
    <name type="scientific">Glycine max</name>
    <name type="common">Soybean</name>
    <name type="synonym">Glycine hispida</name>
    <dbReference type="NCBI Taxonomy" id="3847"/>
    <lineage>
        <taxon>Eukaryota</taxon>
        <taxon>Viridiplantae</taxon>
        <taxon>Streptophyta</taxon>
        <taxon>Embryophyta</taxon>
        <taxon>Tracheophyta</taxon>
        <taxon>Spermatophyta</taxon>
        <taxon>Magnoliopsida</taxon>
        <taxon>eudicotyledons</taxon>
        <taxon>Gunneridae</taxon>
        <taxon>Pentapetalae</taxon>
        <taxon>rosids</taxon>
        <taxon>fabids</taxon>
        <taxon>Fabales</taxon>
        <taxon>Fabaceae</taxon>
        <taxon>Papilionoideae</taxon>
        <taxon>50 kb inversion clade</taxon>
        <taxon>NPAAA clade</taxon>
        <taxon>indigoferoid/millettioid clade</taxon>
        <taxon>Phaseoleae</taxon>
        <taxon>Glycine</taxon>
        <taxon>Glycine subgen. Soja</taxon>
    </lineage>
</organism>
<proteinExistence type="predicted"/>
<accession>K7K8A8</accession>
<dbReference type="AlphaFoldDB" id="K7K8A8"/>
<dbReference type="Proteomes" id="UP000008827">
    <property type="component" value="Chromosome 2"/>
</dbReference>
<reference evidence="3" key="2">
    <citation type="submission" date="2018-02" db="UniProtKB">
        <authorList>
            <consortium name="EnsemblPlants"/>
        </authorList>
    </citation>
    <scope>IDENTIFICATION</scope>
    <source>
        <strain evidence="3">Williams 82</strain>
    </source>
</reference>
<dbReference type="HOGENOM" id="CLU_2610787_0_0_1"/>
<gene>
    <name evidence="2" type="ORF">GLYMA_02G140300</name>
</gene>
<evidence type="ECO:0000313" key="3">
    <source>
        <dbReference type="EnsemblPlants" id="KRH71308"/>
    </source>
</evidence>
<evidence type="ECO:0000313" key="2">
    <source>
        <dbReference type="EMBL" id="KRH71308.1"/>
    </source>
</evidence>
<sequence length="79" mass="8943">MHGHIKNFSHLSLSLSHVLFFLFPTFPPFPCLPYIHKKLRGMSSGSRPFMQVVSDMTLLSDFGPGFIPLSNQADTIFFL</sequence>